<feature type="compositionally biased region" description="Basic and acidic residues" evidence="1">
    <location>
        <begin position="326"/>
        <end position="341"/>
    </location>
</feature>
<dbReference type="KEGG" id="sfi:SFUL_3091"/>
<reference evidence="3 4" key="1">
    <citation type="submission" date="2013-04" db="EMBL/GenBank/DDBJ databases">
        <title>Complete genome sequence of Streptomyces fulvissimus.</title>
        <authorList>
            <person name="Myronovskyi M."/>
            <person name="Tokovenko B."/>
            <person name="Manderscheid N."/>
            <person name="Petzke L."/>
            <person name="Luzhetskyy A."/>
        </authorList>
    </citation>
    <scope>NUCLEOTIDE SEQUENCE [LARGE SCALE GENOMIC DNA]</scope>
    <source>
        <strain evidence="3 4">DSM 40593</strain>
    </source>
</reference>
<keyword evidence="2" id="KW-0812">Transmembrane</keyword>
<gene>
    <name evidence="3" type="ORF">SFUL_3091</name>
</gene>
<proteinExistence type="predicted"/>
<accession>N0CYJ2</accession>
<dbReference type="HOGENOM" id="CLU_053850_0_0_11"/>
<dbReference type="eggNOG" id="ENOG5033RRU">
    <property type="taxonomic scope" value="Bacteria"/>
</dbReference>
<dbReference type="Proteomes" id="UP000013304">
    <property type="component" value="Chromosome"/>
</dbReference>
<dbReference type="PATRIC" id="fig|1303692.3.peg.3111"/>
<evidence type="ECO:0000313" key="3">
    <source>
        <dbReference type="EMBL" id="AGK78027.1"/>
    </source>
</evidence>
<feature type="transmembrane region" description="Helical" evidence="2">
    <location>
        <begin position="63"/>
        <end position="86"/>
    </location>
</feature>
<dbReference type="EMBL" id="CP005080">
    <property type="protein sequence ID" value="AGK78027.1"/>
    <property type="molecule type" value="Genomic_DNA"/>
</dbReference>
<evidence type="ECO:0000256" key="1">
    <source>
        <dbReference type="SAM" id="MobiDB-lite"/>
    </source>
</evidence>
<feature type="region of interest" description="Disordered" evidence="1">
    <location>
        <begin position="285"/>
        <end position="349"/>
    </location>
</feature>
<sequence length="487" mass="49853">MRPARCQLLCTQNEKWWFPMPFEDELSEELRRTGETFDLTARTAVVDGALEQGRRSLRRRRGAAVAGSVLALALVGGGGAFGAGLLGGGPGNGTGVAGGGPAVPVSVPGGLSEEKLAAVLEELLPPGRVSEARGVVSGDAKGPHRASVSAVYDDGKGKGSVLVLLYPAPGGKAAKGADCDEQPGPPPGIVSGEQGYDPGLTVCFDTGSGGGGGTGTGTGGGADEASGAARAVFFTAGGVAVDARAYDRVTGGGAGATRTGSALDDKGLMELARAEEWRPLAAALETDADTVDTDGASRPPVEPEPDAEDLPRTGQETPRTGQDTPRTGERSPEPSRREEKGSQQPPLDYASLMPTFLKLLPEGLTVSDRTDSQDGFASVVVDDGRGRTLVQINVQPDMGGVADELYGDATTLPDGTLLATTQQPGEKGGAGVVWWTADTMRPDGLRVVVSAFNSGAQSTPATRPEPALTMEQLTAVATSPEWLKLQQ</sequence>
<evidence type="ECO:0000256" key="2">
    <source>
        <dbReference type="SAM" id="Phobius"/>
    </source>
</evidence>
<feature type="compositionally biased region" description="Polar residues" evidence="1">
    <location>
        <begin position="314"/>
        <end position="325"/>
    </location>
</feature>
<keyword evidence="2" id="KW-0472">Membrane</keyword>
<name>N0CYJ2_STRMI</name>
<dbReference type="AlphaFoldDB" id="N0CYJ2"/>
<protein>
    <submittedName>
        <fullName evidence="3">Uncharacterized protein</fullName>
    </submittedName>
</protein>
<organism evidence="3 4">
    <name type="scientific">Streptomyces microflavus DSM 40593</name>
    <dbReference type="NCBI Taxonomy" id="1303692"/>
    <lineage>
        <taxon>Bacteria</taxon>
        <taxon>Bacillati</taxon>
        <taxon>Actinomycetota</taxon>
        <taxon>Actinomycetes</taxon>
        <taxon>Kitasatosporales</taxon>
        <taxon>Streptomycetaceae</taxon>
        <taxon>Streptomyces</taxon>
    </lineage>
</organism>
<evidence type="ECO:0000313" key="4">
    <source>
        <dbReference type="Proteomes" id="UP000013304"/>
    </source>
</evidence>
<keyword evidence="2" id="KW-1133">Transmembrane helix</keyword>